<feature type="signal peptide" evidence="1">
    <location>
        <begin position="1"/>
        <end position="21"/>
    </location>
</feature>
<gene>
    <name evidence="2" type="ORF">POL58_31875</name>
</gene>
<dbReference type="Proteomes" id="UP001217838">
    <property type="component" value="Unassembled WGS sequence"/>
</dbReference>
<keyword evidence="1" id="KW-0732">Signal</keyword>
<organism evidence="2 3">
    <name type="scientific">Nannocystis radixulma</name>
    <dbReference type="NCBI Taxonomy" id="2995305"/>
    <lineage>
        <taxon>Bacteria</taxon>
        <taxon>Pseudomonadati</taxon>
        <taxon>Myxococcota</taxon>
        <taxon>Polyangia</taxon>
        <taxon>Nannocystales</taxon>
        <taxon>Nannocystaceae</taxon>
        <taxon>Nannocystis</taxon>
    </lineage>
</organism>
<keyword evidence="3" id="KW-1185">Reference proteome</keyword>
<proteinExistence type="predicted"/>
<dbReference type="EMBL" id="JAQNDN010000019">
    <property type="protein sequence ID" value="MDC0672391.1"/>
    <property type="molecule type" value="Genomic_DNA"/>
</dbReference>
<dbReference type="PROSITE" id="PS51257">
    <property type="entry name" value="PROKAR_LIPOPROTEIN"/>
    <property type="match status" value="1"/>
</dbReference>
<name>A0ABT5BE27_9BACT</name>
<reference evidence="2 3" key="1">
    <citation type="submission" date="2022-11" db="EMBL/GenBank/DDBJ databases">
        <title>Minimal conservation of predation-associated metabolite biosynthetic gene clusters underscores biosynthetic potential of Myxococcota including descriptions for ten novel species: Archangium lansinium sp. nov., Myxococcus landrumus sp. nov., Nannocystis bai.</title>
        <authorList>
            <person name="Ahearne A."/>
            <person name="Stevens C."/>
            <person name="Dowd S."/>
        </authorList>
    </citation>
    <scope>NUCLEOTIDE SEQUENCE [LARGE SCALE GENOMIC DNA]</scope>
    <source>
        <strain evidence="2 3">NCELM</strain>
    </source>
</reference>
<evidence type="ECO:0008006" key="4">
    <source>
        <dbReference type="Google" id="ProtNLM"/>
    </source>
</evidence>
<dbReference type="RefSeq" id="WP_272004040.1">
    <property type="nucleotide sequence ID" value="NZ_JAQNDN010000019.1"/>
</dbReference>
<accession>A0ABT5BE27</accession>
<evidence type="ECO:0000313" key="2">
    <source>
        <dbReference type="EMBL" id="MDC0672391.1"/>
    </source>
</evidence>
<evidence type="ECO:0000313" key="3">
    <source>
        <dbReference type="Proteomes" id="UP001217838"/>
    </source>
</evidence>
<evidence type="ECO:0000256" key="1">
    <source>
        <dbReference type="SAM" id="SignalP"/>
    </source>
</evidence>
<comment type="caution">
    <text evidence="2">The sequence shown here is derived from an EMBL/GenBank/DDBJ whole genome shotgun (WGS) entry which is preliminary data.</text>
</comment>
<feature type="chain" id="PRO_5045093053" description="Lipoprotein" evidence="1">
    <location>
        <begin position="22"/>
        <end position="288"/>
    </location>
</feature>
<protein>
    <recommendedName>
        <fullName evidence="4">Lipoprotein</fullName>
    </recommendedName>
</protein>
<sequence length="288" mass="29842">MSKRAIVWTIAAILGCGDSSAAGECVECPAATVVGALGDPQIRETSGIAASWAHPGVWYVHNDAGDVARLFAIAGDGALRATLTLDAPHVDWEDIARGPCGAGQCLYVGDIGDNDGVRDVYAVYRVAEPVQLLDSAVAAEPLPFTYPDGPHDAETLLVDPGNGQITVVTKVESGDSSIYEFPLPLRPGERVVLEPAGSVRPPQGSSRITGGDVHPDGTGVLLRTRSGVFYYSKRPDQSVASALSGDGCAGPKLDEEQGEAIAWTVAGDAWVSVGEGVGAALHRVTCEP</sequence>